<dbReference type="Pfam" id="PF00571">
    <property type="entry name" value="CBS"/>
    <property type="match status" value="2"/>
</dbReference>
<dbReference type="PROSITE" id="PS51371">
    <property type="entry name" value="CBS"/>
    <property type="match status" value="1"/>
</dbReference>
<evidence type="ECO:0000256" key="1">
    <source>
        <dbReference type="ARBA" id="ARBA00023122"/>
    </source>
</evidence>
<dbReference type="InterPro" id="IPR046342">
    <property type="entry name" value="CBS_dom_sf"/>
</dbReference>
<evidence type="ECO:0000259" key="3">
    <source>
        <dbReference type="PROSITE" id="PS51371"/>
    </source>
</evidence>
<dbReference type="Gene3D" id="3.10.580.10">
    <property type="entry name" value="CBS-domain"/>
    <property type="match status" value="1"/>
</dbReference>
<dbReference type="EMBL" id="MRTP01000004">
    <property type="protein sequence ID" value="OMF53623.1"/>
    <property type="molecule type" value="Genomic_DNA"/>
</dbReference>
<feature type="domain" description="CBS" evidence="3">
    <location>
        <begin position="7"/>
        <end position="67"/>
    </location>
</feature>
<evidence type="ECO:0000256" key="2">
    <source>
        <dbReference type="PROSITE-ProRule" id="PRU00703"/>
    </source>
</evidence>
<accession>A0A1R1EP35</accession>
<proteinExistence type="predicted"/>
<organism evidence="4 5">
    <name type="scientific">Paenibacillus rhizosphaerae</name>
    <dbReference type="NCBI Taxonomy" id="297318"/>
    <lineage>
        <taxon>Bacteria</taxon>
        <taxon>Bacillati</taxon>
        <taxon>Bacillota</taxon>
        <taxon>Bacilli</taxon>
        <taxon>Bacillales</taxon>
        <taxon>Paenibacillaceae</taxon>
        <taxon>Paenibacillus</taxon>
    </lineage>
</organism>
<dbReference type="CDD" id="cd09834">
    <property type="entry name" value="CBS_pair_bac"/>
    <property type="match status" value="1"/>
</dbReference>
<dbReference type="STRING" id="297318.BK138_17480"/>
<comment type="caution">
    <text evidence="4">The sequence shown here is derived from an EMBL/GenBank/DDBJ whole genome shotgun (WGS) entry which is preliminary data.</text>
</comment>
<dbReference type="InterPro" id="IPR051257">
    <property type="entry name" value="Diverse_CBS-Domain"/>
</dbReference>
<dbReference type="SMART" id="SM00116">
    <property type="entry name" value="CBS"/>
    <property type="match status" value="1"/>
</dbReference>
<evidence type="ECO:0000313" key="4">
    <source>
        <dbReference type="EMBL" id="OMF53623.1"/>
    </source>
</evidence>
<keyword evidence="1 2" id="KW-0129">CBS domain</keyword>
<sequence>MEISDFLFPKDKVAYIHSSSTMQEAMDKLEQSQYSAIPVIDEEGKYAGTLAEGDLLWKMKNTPGLSFQNLDTVKVHEIKRRIKNECVSIHAHLEDMLELAADQNFVPVVDENEIFIGIIRRKVIIEYYTSNISD</sequence>
<dbReference type="AlphaFoldDB" id="A0A1R1EP35"/>
<evidence type="ECO:0000313" key="5">
    <source>
        <dbReference type="Proteomes" id="UP000187172"/>
    </source>
</evidence>
<reference evidence="4 5" key="1">
    <citation type="submission" date="2016-11" db="EMBL/GenBank/DDBJ databases">
        <title>Paenibacillus species isolates.</title>
        <authorList>
            <person name="Beno S.M."/>
        </authorList>
    </citation>
    <scope>NUCLEOTIDE SEQUENCE [LARGE SCALE GENOMIC DNA]</scope>
    <source>
        <strain evidence="4 5">FSL R5-0378</strain>
    </source>
</reference>
<dbReference type="PANTHER" id="PTHR43080:SF26">
    <property type="entry name" value="REGULATORY PROTEIN"/>
    <property type="match status" value="1"/>
</dbReference>
<dbReference type="Proteomes" id="UP000187172">
    <property type="component" value="Unassembled WGS sequence"/>
</dbReference>
<dbReference type="PANTHER" id="PTHR43080">
    <property type="entry name" value="CBS DOMAIN-CONTAINING PROTEIN CBSX3, MITOCHONDRIAL"/>
    <property type="match status" value="1"/>
</dbReference>
<gene>
    <name evidence="4" type="ORF">BK138_17480</name>
</gene>
<dbReference type="RefSeq" id="WP_076171166.1">
    <property type="nucleotide sequence ID" value="NZ_MRTP01000004.1"/>
</dbReference>
<protein>
    <submittedName>
        <fullName evidence="4">CBS domain-containing protein</fullName>
    </submittedName>
</protein>
<dbReference type="InterPro" id="IPR000644">
    <property type="entry name" value="CBS_dom"/>
</dbReference>
<keyword evidence="5" id="KW-1185">Reference proteome</keyword>
<name>A0A1R1EP35_9BACL</name>
<dbReference type="SUPFAM" id="SSF54631">
    <property type="entry name" value="CBS-domain pair"/>
    <property type="match status" value="1"/>
</dbReference>